<dbReference type="PROSITE" id="PS51464">
    <property type="entry name" value="SIS"/>
    <property type="match status" value="2"/>
</dbReference>
<feature type="region of interest" description="Disordered" evidence="2">
    <location>
        <begin position="1"/>
        <end position="30"/>
    </location>
</feature>
<gene>
    <name evidence="4" type="ORF">EGT50_16265</name>
</gene>
<dbReference type="InterPro" id="IPR035466">
    <property type="entry name" value="GlmS/AgaS_SIS"/>
</dbReference>
<keyword evidence="5" id="KW-1185">Reference proteome</keyword>
<evidence type="ECO:0000256" key="1">
    <source>
        <dbReference type="ARBA" id="ARBA00022737"/>
    </source>
</evidence>
<feature type="domain" description="SIS" evidence="3">
    <location>
        <begin position="226"/>
        <end position="373"/>
    </location>
</feature>
<dbReference type="InterPro" id="IPR046348">
    <property type="entry name" value="SIS_dom_sf"/>
</dbReference>
<reference evidence="4 5" key="1">
    <citation type="submission" date="2018-11" db="EMBL/GenBank/DDBJ databases">
        <title>Rhodococcus spongicola sp. nov. and Rhodococcus xishaensis sp. nov. from marine sponges.</title>
        <authorList>
            <person name="Li L."/>
            <person name="Lin H.W."/>
        </authorList>
    </citation>
    <scope>NUCLEOTIDE SEQUENCE [LARGE SCALE GENOMIC DNA]</scope>
    <source>
        <strain evidence="4 5">LHW51113</strain>
    </source>
</reference>
<dbReference type="GO" id="GO:1901135">
    <property type="term" value="P:carbohydrate derivative metabolic process"/>
    <property type="evidence" value="ECO:0007669"/>
    <property type="project" value="InterPro"/>
</dbReference>
<dbReference type="EMBL" id="RKLO01000007">
    <property type="protein sequence ID" value="RVW00182.1"/>
    <property type="molecule type" value="Genomic_DNA"/>
</dbReference>
<dbReference type="Gene3D" id="3.40.50.10490">
    <property type="entry name" value="Glucose-6-phosphate isomerase like protein, domain 1"/>
    <property type="match status" value="2"/>
</dbReference>
<dbReference type="CDD" id="cd05008">
    <property type="entry name" value="SIS_GlmS_GlmD_1"/>
    <property type="match status" value="1"/>
</dbReference>
<comment type="caution">
    <text evidence="4">The sequence shown here is derived from an EMBL/GenBank/DDBJ whole genome shotgun (WGS) entry which is preliminary data.</text>
</comment>
<proteinExistence type="predicted"/>
<dbReference type="Pfam" id="PF01380">
    <property type="entry name" value="SIS"/>
    <property type="match status" value="2"/>
</dbReference>
<dbReference type="GO" id="GO:0005886">
    <property type="term" value="C:plasma membrane"/>
    <property type="evidence" value="ECO:0007669"/>
    <property type="project" value="TreeGrafter"/>
</dbReference>
<dbReference type="InterPro" id="IPR050303">
    <property type="entry name" value="GatZ_KbaZ_carbometab"/>
</dbReference>
<dbReference type="GO" id="GO:0009401">
    <property type="term" value="P:phosphoenolpyruvate-dependent sugar phosphotransferase system"/>
    <property type="evidence" value="ECO:0007669"/>
    <property type="project" value="TreeGrafter"/>
</dbReference>
<evidence type="ECO:0000313" key="5">
    <source>
        <dbReference type="Proteomes" id="UP000283479"/>
    </source>
</evidence>
<name>A0A3S3BFT9_9NOCA</name>
<evidence type="ECO:0000313" key="4">
    <source>
        <dbReference type="EMBL" id="RVW00182.1"/>
    </source>
</evidence>
<sequence>MNAPNSQRPEKSLSSSPISTTVAPGSEATVREIAQQPEVWRQVSADAAELRGAVAGFIGPLLARADLRVILTGAGTSSFVGQIAAPALAQALNRRVEALATTDIVSNPQAQLAEDVPTLLVSVARSGRSPESVAATRLADECLSEVRHLVVTCDPTGDLYQEHQRRDGSMVVLMPARANDEGFAMTSSFSSMLLSCLLILGPGDQSAVEALVGAAEKILATWQERIGVLAQRGYERVVYLGSGALTGLARESALKMLELTAGKIVTYHDSALGFRHGPKAVIDDHTLVVVYISSDPYTRQYDLDIVAELRAGSNPDSVIAVAAEPISPALGDAWVLGGVAGVGDSLLAAGYVVVAQLLGLSFALHAGTTPDNPFPAGDVNRVVKGVTIHPLPVIVEASTKAKR</sequence>
<evidence type="ECO:0000256" key="2">
    <source>
        <dbReference type="SAM" id="MobiDB-lite"/>
    </source>
</evidence>
<dbReference type="PANTHER" id="PTHR32502">
    <property type="entry name" value="N-ACETYLGALACTOSAMINE PERMEASE II COMPONENT-RELATED"/>
    <property type="match status" value="1"/>
</dbReference>
<keyword evidence="1" id="KW-0677">Repeat</keyword>
<protein>
    <submittedName>
        <fullName evidence="4">SIS domain-containing protein</fullName>
    </submittedName>
</protein>
<evidence type="ECO:0000259" key="3">
    <source>
        <dbReference type="PROSITE" id="PS51464"/>
    </source>
</evidence>
<dbReference type="SUPFAM" id="SSF53697">
    <property type="entry name" value="SIS domain"/>
    <property type="match status" value="1"/>
</dbReference>
<organism evidence="4 5">
    <name type="scientific">Rhodococcus xishaensis</name>
    <dbReference type="NCBI Taxonomy" id="2487364"/>
    <lineage>
        <taxon>Bacteria</taxon>
        <taxon>Bacillati</taxon>
        <taxon>Actinomycetota</taxon>
        <taxon>Actinomycetes</taxon>
        <taxon>Mycobacteriales</taxon>
        <taxon>Nocardiaceae</taxon>
        <taxon>Rhodococcus</taxon>
    </lineage>
</organism>
<dbReference type="GO" id="GO:0097367">
    <property type="term" value="F:carbohydrate derivative binding"/>
    <property type="evidence" value="ECO:0007669"/>
    <property type="project" value="InterPro"/>
</dbReference>
<accession>A0A3S3BFT9</accession>
<feature type="domain" description="SIS" evidence="3">
    <location>
        <begin position="58"/>
        <end position="217"/>
    </location>
</feature>
<dbReference type="Proteomes" id="UP000283479">
    <property type="component" value="Unassembled WGS sequence"/>
</dbReference>
<dbReference type="InterPro" id="IPR001347">
    <property type="entry name" value="SIS_dom"/>
</dbReference>
<dbReference type="OrthoDB" id="9779207at2"/>
<dbReference type="AlphaFoldDB" id="A0A3S3BFT9"/>
<dbReference type="PANTHER" id="PTHR32502:SF3">
    <property type="entry name" value="D-GALACTOSAMINE-6-PHOSPHATE DEAMINASE AGAS-RELATED"/>
    <property type="match status" value="1"/>
</dbReference>
<feature type="compositionally biased region" description="Polar residues" evidence="2">
    <location>
        <begin position="1"/>
        <end position="23"/>
    </location>
</feature>